<evidence type="ECO:0000313" key="1">
    <source>
        <dbReference type="EMBL" id="CAG8787320.1"/>
    </source>
</evidence>
<gene>
    <name evidence="1" type="ORF">GMARGA_LOCUS20668</name>
</gene>
<keyword evidence="2" id="KW-1185">Reference proteome</keyword>
<name>A0ABN7VN67_GIGMA</name>
<sequence length="178" mass="21063">KLTNEEGKAIRKQQISNEEIESYIEIKNWKLSNEVNIYTFEIAFHEPDERLNFMRKLLKYYNTRVTEIKNIESKMPKNRNYSLFFKAKTWHEKILKGPKAESPTSIHSDSTYITDDGFVEKDQVPNNESLKTKYIFKQNGIVNGDKINFSDNEMQLEMDDEQNNLPTEHNALKNFFGR</sequence>
<dbReference type="Proteomes" id="UP000789901">
    <property type="component" value="Unassembled WGS sequence"/>
</dbReference>
<reference evidence="1 2" key="1">
    <citation type="submission" date="2021-06" db="EMBL/GenBank/DDBJ databases">
        <authorList>
            <person name="Kallberg Y."/>
            <person name="Tangrot J."/>
            <person name="Rosling A."/>
        </authorList>
    </citation>
    <scope>NUCLEOTIDE SEQUENCE [LARGE SCALE GENOMIC DNA]</scope>
    <source>
        <strain evidence="1 2">120-4 pot B 10/14</strain>
    </source>
</reference>
<organism evidence="1 2">
    <name type="scientific">Gigaspora margarita</name>
    <dbReference type="NCBI Taxonomy" id="4874"/>
    <lineage>
        <taxon>Eukaryota</taxon>
        <taxon>Fungi</taxon>
        <taxon>Fungi incertae sedis</taxon>
        <taxon>Mucoromycota</taxon>
        <taxon>Glomeromycotina</taxon>
        <taxon>Glomeromycetes</taxon>
        <taxon>Diversisporales</taxon>
        <taxon>Gigasporaceae</taxon>
        <taxon>Gigaspora</taxon>
    </lineage>
</organism>
<protein>
    <submittedName>
        <fullName evidence="1">3450_t:CDS:1</fullName>
    </submittedName>
</protein>
<dbReference type="EMBL" id="CAJVQB010018337">
    <property type="protein sequence ID" value="CAG8787320.1"/>
    <property type="molecule type" value="Genomic_DNA"/>
</dbReference>
<proteinExistence type="predicted"/>
<comment type="caution">
    <text evidence="1">The sequence shown here is derived from an EMBL/GenBank/DDBJ whole genome shotgun (WGS) entry which is preliminary data.</text>
</comment>
<accession>A0ABN7VN67</accession>
<feature type="non-terminal residue" evidence="1">
    <location>
        <position position="1"/>
    </location>
</feature>
<evidence type="ECO:0000313" key="2">
    <source>
        <dbReference type="Proteomes" id="UP000789901"/>
    </source>
</evidence>